<keyword evidence="3" id="KW-0560">Oxidoreductase</keyword>
<dbReference type="InterPro" id="IPR004360">
    <property type="entry name" value="Glyas_Fos-R_dOase_dom"/>
</dbReference>
<dbReference type="EMBL" id="NPBY01000014">
    <property type="protein sequence ID" value="PAD78957.1"/>
    <property type="molecule type" value="Genomic_DNA"/>
</dbReference>
<dbReference type="PROSITE" id="PS51819">
    <property type="entry name" value="VOC"/>
    <property type="match status" value="1"/>
</dbReference>
<dbReference type="PANTHER" id="PTHR36503:SF2">
    <property type="entry name" value="BLR2408 PROTEIN"/>
    <property type="match status" value="1"/>
</dbReference>
<reference evidence="2 5" key="2">
    <citation type="submission" date="2019-11" db="EMBL/GenBank/DDBJ databases">
        <title>Draft genome sequences of five Paenibacillus species of dairy origin.</title>
        <authorList>
            <person name="Olajide A.M."/>
            <person name="Chen S."/>
            <person name="Lapointe G."/>
        </authorList>
    </citation>
    <scope>NUCLEOTIDE SEQUENCE [LARGE SCALE GENOMIC DNA]</scope>
    <source>
        <strain evidence="2 5">3CS1</strain>
    </source>
</reference>
<keyword evidence="3" id="KW-0223">Dioxygenase</keyword>
<accession>A0A268F0Q3</accession>
<reference evidence="3 4" key="1">
    <citation type="submission" date="2017-07" db="EMBL/GenBank/DDBJ databases">
        <title>Isolation and whole genome analysis of endospore-forming bacteria from heroin.</title>
        <authorList>
            <person name="Kalinowski J."/>
            <person name="Ahrens B."/>
            <person name="Al-Dilaimi A."/>
            <person name="Winkler A."/>
            <person name="Wibberg D."/>
            <person name="Schleenbecker U."/>
            <person name="Ruckert C."/>
            <person name="Wolfel R."/>
            <person name="Grass G."/>
        </authorList>
    </citation>
    <scope>NUCLEOTIDE SEQUENCE [LARGE SCALE GENOMIC DNA]</scope>
    <source>
        <strain evidence="3 4">7537-G1</strain>
    </source>
</reference>
<dbReference type="Pfam" id="PF00903">
    <property type="entry name" value="Glyoxalase"/>
    <property type="match status" value="1"/>
</dbReference>
<proteinExistence type="predicted"/>
<dbReference type="InterPro" id="IPR029068">
    <property type="entry name" value="Glyas_Bleomycin-R_OHBP_Dase"/>
</dbReference>
<comment type="caution">
    <text evidence="3">The sequence shown here is derived from an EMBL/GenBank/DDBJ whole genome shotgun (WGS) entry which is preliminary data.</text>
</comment>
<dbReference type="InterPro" id="IPR037523">
    <property type="entry name" value="VOC_core"/>
</dbReference>
<dbReference type="PANTHER" id="PTHR36503">
    <property type="entry name" value="BLR2520 PROTEIN"/>
    <property type="match status" value="1"/>
</dbReference>
<evidence type="ECO:0000313" key="4">
    <source>
        <dbReference type="Proteomes" id="UP000215596"/>
    </source>
</evidence>
<dbReference type="AlphaFoldDB" id="A0A268F0Q3"/>
<evidence type="ECO:0000313" key="5">
    <source>
        <dbReference type="Proteomes" id="UP000435177"/>
    </source>
</evidence>
<dbReference type="EMBL" id="WOAA01000003">
    <property type="protein sequence ID" value="MUG65650.1"/>
    <property type="molecule type" value="Genomic_DNA"/>
</dbReference>
<evidence type="ECO:0000313" key="2">
    <source>
        <dbReference type="EMBL" id="MUG65650.1"/>
    </source>
</evidence>
<sequence>MPNEFWVNLPVENLDRSRQFYKEIGFTFHPEYVDRDDTAALLLGDNQVLVMLLPEAAFSTFTGHAPAEVSGTGVEALLSIDVGSRERVHEVIGQAVKAGGTIFSEPQAQGWMYGAGFADPDGHRWNVLCTDVNQVPQE</sequence>
<protein>
    <submittedName>
        <fullName evidence="3">Extradiol dioxygenase</fullName>
    </submittedName>
</protein>
<keyword evidence="5" id="KW-1185">Reference proteome</keyword>
<organism evidence="3 4">
    <name type="scientific">Paenibacillus campinasensis</name>
    <dbReference type="NCBI Taxonomy" id="66347"/>
    <lineage>
        <taxon>Bacteria</taxon>
        <taxon>Bacillati</taxon>
        <taxon>Bacillota</taxon>
        <taxon>Bacilli</taxon>
        <taxon>Bacillales</taxon>
        <taxon>Paenibacillaceae</taxon>
        <taxon>Paenibacillus</taxon>
    </lineage>
</organism>
<name>A0A268F0Q3_9BACL</name>
<gene>
    <name evidence="3" type="ORF">CHH67_05065</name>
    <name evidence="2" type="ORF">GNP94_06460</name>
</gene>
<evidence type="ECO:0000259" key="1">
    <source>
        <dbReference type="PROSITE" id="PS51819"/>
    </source>
</evidence>
<dbReference type="SUPFAM" id="SSF54593">
    <property type="entry name" value="Glyoxalase/Bleomycin resistance protein/Dihydroxybiphenyl dioxygenase"/>
    <property type="match status" value="1"/>
</dbReference>
<dbReference type="Proteomes" id="UP000435177">
    <property type="component" value="Unassembled WGS sequence"/>
</dbReference>
<dbReference type="Gene3D" id="3.10.180.10">
    <property type="entry name" value="2,3-Dihydroxybiphenyl 1,2-Dioxygenase, domain 1"/>
    <property type="match status" value="1"/>
</dbReference>
<evidence type="ECO:0000313" key="3">
    <source>
        <dbReference type="EMBL" id="PAD78957.1"/>
    </source>
</evidence>
<dbReference type="RefSeq" id="WP_095263905.1">
    <property type="nucleotide sequence ID" value="NZ_NPBY01000014.1"/>
</dbReference>
<dbReference type="GO" id="GO:0051213">
    <property type="term" value="F:dioxygenase activity"/>
    <property type="evidence" value="ECO:0007669"/>
    <property type="project" value="UniProtKB-KW"/>
</dbReference>
<dbReference type="Proteomes" id="UP000215596">
    <property type="component" value="Unassembled WGS sequence"/>
</dbReference>
<dbReference type="OrthoDB" id="9798430at2"/>
<feature type="domain" description="VOC" evidence="1">
    <location>
        <begin position="2"/>
        <end position="130"/>
    </location>
</feature>